<dbReference type="eggNOG" id="COG1864">
    <property type="taxonomic scope" value="Bacteria"/>
</dbReference>
<dbReference type="AlphaFoldDB" id="F0B7Q3"/>
<evidence type="ECO:0000259" key="4">
    <source>
        <dbReference type="SMART" id="SM00892"/>
    </source>
</evidence>
<evidence type="ECO:0000313" key="5">
    <source>
        <dbReference type="EMBL" id="EGD11589.1"/>
    </source>
</evidence>
<dbReference type="InterPro" id="IPR020821">
    <property type="entry name" value="ENPP1-3/EXOG-like_nuc-like"/>
</dbReference>
<keyword evidence="5" id="KW-0255">Endonuclease</keyword>
<keyword evidence="5" id="KW-0378">Hydrolase</keyword>
<feature type="domain" description="DNA/RNA non-specific endonuclease/pyrophosphatase/phosphodiesterase" evidence="4">
    <location>
        <begin position="53"/>
        <end position="256"/>
    </location>
</feature>
<dbReference type="Pfam" id="PF01223">
    <property type="entry name" value="Endonuclease_NS"/>
    <property type="match status" value="1"/>
</dbReference>
<feature type="binding site" evidence="2">
    <location>
        <position position="149"/>
    </location>
    <ligand>
        <name>Mg(2+)</name>
        <dbReference type="ChEBI" id="CHEBI:18420"/>
        <note>catalytic</note>
    </ligand>
</feature>
<organism evidence="5 6">
    <name type="scientific">Xanthomonas vesicatoria ATCC 35937</name>
    <dbReference type="NCBI Taxonomy" id="925775"/>
    <lineage>
        <taxon>Bacteria</taxon>
        <taxon>Pseudomonadati</taxon>
        <taxon>Pseudomonadota</taxon>
        <taxon>Gammaproteobacteria</taxon>
        <taxon>Lysobacterales</taxon>
        <taxon>Lysobacteraceae</taxon>
        <taxon>Xanthomonas</taxon>
    </lineage>
</organism>
<evidence type="ECO:0000259" key="3">
    <source>
        <dbReference type="SMART" id="SM00477"/>
    </source>
</evidence>
<evidence type="ECO:0000256" key="1">
    <source>
        <dbReference type="PIRSR" id="PIRSR640255-1"/>
    </source>
</evidence>
<comment type="caution">
    <text evidence="5">The sequence shown here is derived from an EMBL/GenBank/DDBJ whole genome shotgun (WGS) entry which is preliminary data.</text>
</comment>
<dbReference type="GO" id="GO:0046872">
    <property type="term" value="F:metal ion binding"/>
    <property type="evidence" value="ECO:0007669"/>
    <property type="project" value="UniProtKB-KW"/>
</dbReference>
<name>F0B7Q3_9XANT</name>
<dbReference type="SMART" id="SM00892">
    <property type="entry name" value="Endonuclease_NS"/>
    <property type="match status" value="1"/>
</dbReference>
<feature type="domain" description="ENPP1-3/EXOG-like endonuclease/phosphodiesterase" evidence="3">
    <location>
        <begin position="54"/>
        <end position="251"/>
    </location>
</feature>
<dbReference type="PANTHER" id="PTHR13966">
    <property type="entry name" value="ENDONUCLEASE RELATED"/>
    <property type="match status" value="1"/>
</dbReference>
<evidence type="ECO:0000313" key="6">
    <source>
        <dbReference type="Proteomes" id="UP000003299"/>
    </source>
</evidence>
<dbReference type="SMART" id="SM00477">
    <property type="entry name" value="NUC"/>
    <property type="match status" value="1"/>
</dbReference>
<dbReference type="PANTHER" id="PTHR13966:SF5">
    <property type="entry name" value="ENDONUCLEASE G, MITOCHONDRIAL"/>
    <property type="match status" value="1"/>
</dbReference>
<sequence length="271" mass="29419">MRSTSICLTGIDDGVVRPNDTQEIHSMRFRTFFAVLLLTAFSAAAQAQVVTLNKGGYTLRYDCTNHTALRYEYVLQADTGSAARPSSFNLDTELPSGCAGQTSTASYASVRTGYDRGHLVTSNHMDYNATYIRRANLMSNIVPQVSSFNQGIWVRAENVAECYRDIASVQVYGGVIYSDTSNDYFLSSHGIRTPDFFWKTIITANPGGGTRAISWLIPNSASLGSLDSYIVSIDELEDLYGASTIGITAPAAVKAMLPATTWPQPSNCDLG</sequence>
<dbReference type="GO" id="GO:0016787">
    <property type="term" value="F:hydrolase activity"/>
    <property type="evidence" value="ECO:0007669"/>
    <property type="project" value="InterPro"/>
</dbReference>
<evidence type="ECO:0000256" key="2">
    <source>
        <dbReference type="PIRSR" id="PIRSR640255-2"/>
    </source>
</evidence>
<dbReference type="EMBL" id="AEQV01000001">
    <property type="protein sequence ID" value="EGD11589.1"/>
    <property type="molecule type" value="Genomic_DNA"/>
</dbReference>
<reference evidence="5 6" key="1">
    <citation type="journal article" date="2011" name="BMC Genomics">
        <title>Comparative genomics reveals diversity among xanthomonads infecting tomato and pepper.</title>
        <authorList>
            <person name="Potnis N."/>
            <person name="Krasileva K."/>
            <person name="Chow V."/>
            <person name="Almeida N.F."/>
            <person name="Patil P.B."/>
            <person name="Ryan R.P."/>
            <person name="Sharlach M."/>
            <person name="Behlau F."/>
            <person name="Dow J.M."/>
            <person name="Momol M.T."/>
            <person name="White F.F."/>
            <person name="Preston J.F."/>
            <person name="Vinatzer B.A."/>
            <person name="Koebnik R."/>
            <person name="Setubal J.C."/>
            <person name="Norman D.J."/>
            <person name="Staskawicz B.J."/>
            <person name="Jones J.B."/>
        </authorList>
    </citation>
    <scope>NUCLEOTIDE SEQUENCE [LARGE SCALE GENOMIC DNA]</scope>
    <source>
        <strain evidence="5 6">ATCC 35937</strain>
    </source>
</reference>
<protein>
    <submittedName>
        <fullName evidence="5">DNA/RNA endonuclease G, NUC1</fullName>
    </submittedName>
</protein>
<dbReference type="InterPro" id="IPR044925">
    <property type="entry name" value="His-Me_finger_sf"/>
</dbReference>
<dbReference type="InterPro" id="IPR040255">
    <property type="entry name" value="Non-specific_endonuclease"/>
</dbReference>
<dbReference type="Gene3D" id="3.40.570.10">
    <property type="entry name" value="Extracellular Endonuclease, subunit A"/>
    <property type="match status" value="1"/>
</dbReference>
<feature type="active site" description="Proton acceptor" evidence="1">
    <location>
        <position position="118"/>
    </location>
</feature>
<accession>F0B7Q3</accession>
<proteinExistence type="predicted"/>
<dbReference type="Proteomes" id="UP000003299">
    <property type="component" value="Unassembled WGS sequence"/>
</dbReference>
<dbReference type="GO" id="GO:0003676">
    <property type="term" value="F:nucleic acid binding"/>
    <property type="evidence" value="ECO:0007669"/>
    <property type="project" value="InterPro"/>
</dbReference>
<keyword evidence="2" id="KW-0479">Metal-binding</keyword>
<dbReference type="InterPro" id="IPR001604">
    <property type="entry name" value="Endo_G_ENPP1-like_dom"/>
</dbReference>
<dbReference type="GO" id="GO:0004519">
    <property type="term" value="F:endonuclease activity"/>
    <property type="evidence" value="ECO:0007669"/>
    <property type="project" value="UniProtKB-KW"/>
</dbReference>
<dbReference type="InterPro" id="IPR044929">
    <property type="entry name" value="DNA/RNA_non-sp_Endonuclease_sf"/>
</dbReference>
<dbReference type="SUPFAM" id="SSF54060">
    <property type="entry name" value="His-Me finger endonucleases"/>
    <property type="match status" value="1"/>
</dbReference>
<keyword evidence="5" id="KW-0540">Nuclease</keyword>
<gene>
    <name evidence="5" type="ORF">XVE_0097</name>
</gene>